<evidence type="ECO:0000256" key="2">
    <source>
        <dbReference type="SAM" id="Phobius"/>
    </source>
</evidence>
<dbReference type="Pfam" id="PF22933">
    <property type="entry name" value="ComC_SSD"/>
    <property type="match status" value="1"/>
</dbReference>
<dbReference type="InterPro" id="IPR057709">
    <property type="entry name" value="DUF7949"/>
</dbReference>
<dbReference type="InterPro" id="IPR055463">
    <property type="entry name" value="DUF7035"/>
</dbReference>
<evidence type="ECO:0000259" key="3">
    <source>
        <dbReference type="Pfam" id="PF22933"/>
    </source>
</evidence>
<dbReference type="eggNOG" id="ENOG502SC7H">
    <property type="taxonomic scope" value="Eukaryota"/>
</dbReference>
<dbReference type="AlphaFoldDB" id="Q556M2"/>
<comment type="caution">
    <text evidence="7">The sequence shown here is derived from an EMBL/GenBank/DDBJ whole genome shotgun (WGS) entry which is preliminary data.</text>
</comment>
<reference evidence="7" key="3">
    <citation type="submission" date="2009-08" db="EMBL/GenBank/DDBJ databases">
        <authorList>
            <consortium name="The Dictyostelium discoideum Sequencing Consortium"/>
            <person name="Eichinger L."/>
            <person name="Pachebat J.A."/>
            <person name="Gloeckner G."/>
            <person name="Rajandream M.-A."/>
            <person name="Sucgang R."/>
            <person name="Song J."/>
            <person name="Cox E.C."/>
            <person name="Tunggal B."/>
            <person name="Szafranski K."/>
            <person name="Konfortov B.A."/>
            <person name="Farbrother P."/>
            <person name="Bankier A.T."/>
            <person name="Lehmann R."/>
            <person name="Hamlin N."/>
            <person name="Xu Q."/>
            <person name="Davies R."/>
            <person name="Gaudet P."/>
            <person name="Fey P."/>
            <person name="Pilcher K."/>
            <person name="Chen G."/>
            <person name="Saunders D."/>
            <person name="Sodergren E."/>
            <person name="Davis P."/>
            <person name="Nie X."/>
            <person name="Kerhornou A."/>
            <person name="Hemphill L."/>
            <person name="Bason N."/>
            <person name="Berriman M."/>
            <person name="Desany B."/>
            <person name="Churcher C."/>
            <person name="Cooper J."/>
            <person name="van Driessche N."/>
            <person name="Cronin A."/>
            <person name="Goodhead I."/>
            <person name="Muzny D."/>
            <person name="Hall N."/>
            <person name="Harper D."/>
            <person name="Lindsay R."/>
            <person name="Hauser H."/>
            <person name="James K."/>
            <person name="Quiles M."/>
            <person name="Buchrieser C."/>
            <person name="Wardroper A."/>
            <person name="Thangavelu M."/>
            <person name="Johnson D."/>
            <person name="Knights A."/>
            <person name="Loulseged H."/>
            <person name="Mungall K."/>
            <person name="Price C."/>
            <person name="Ma J."/>
            <person name="Quail M."/>
            <person name="Hernandez J."/>
            <person name="Rabbinowitsch E."/>
            <person name="Steffen D."/>
            <person name="Sanders M."/>
            <person name="Weinstock G."/>
            <person name="Sharp S."/>
            <person name="Just E."/>
            <person name="Shaulsky G."/>
            <person name="Simmonds M."/>
            <person name="Tivey A."/>
            <person name="White B."/>
            <person name="Walker D."/>
            <person name="Woodward J."/>
            <person name="Winckler T."/>
            <person name="Schleicher M."/>
            <person name="Rosenthal A."/>
            <person name="Rivero F."/>
            <person name="Chisholm R.L."/>
            <person name="Gibbs R."/>
            <person name="Loomis W.F."/>
            <person name="Platzer M."/>
            <person name="Kay R.R."/>
            <person name="Williams J."/>
            <person name="Dear P.H."/>
            <person name="Noegel A.A."/>
            <person name="Barrell B."/>
            <person name="Kuspa A."/>
        </authorList>
    </citation>
    <scope>NUCLEOTIDE SEQUENCE</scope>
    <source>
        <strain evidence="7">AX4</strain>
    </source>
</reference>
<dbReference type="Pfam" id="PF23034">
    <property type="entry name" value="DUF7035"/>
    <property type="match status" value="1"/>
</dbReference>
<dbReference type="GeneID" id="8618752"/>
<reference evidence="7 9" key="1">
    <citation type="journal article" date="2002" name="Nature">
        <title>Sequence and analysis of chromosome 2 of Dictyostelium discoideum.</title>
        <authorList>
            <consortium name="Dictyostelium Genome Sequencing Consortium"/>
            <person name="Glockner G."/>
            <person name="Eichinger L."/>
            <person name="Szafranski K."/>
            <person name="Pachebat J.A."/>
            <person name="Bankier A.T."/>
            <person name="Dear P.H."/>
            <person name="Lehmann R."/>
            <person name="Baumgart C."/>
            <person name="Parra G."/>
            <person name="Abril J.F."/>
            <person name="Guigo R."/>
            <person name="Kumpf K."/>
            <person name="Tunggal B."/>
            <person name="Cox E."/>
            <person name="Quail M.A."/>
            <person name="Platzer M."/>
            <person name="Rosenthal A."/>
            <person name="Noegel A.A."/>
        </authorList>
    </citation>
    <scope>NUCLEOTIDE SEQUENCE [LARGE SCALE GENOMIC DNA]</scope>
    <source>
        <strain evidence="7 9">AX4</strain>
    </source>
</reference>
<evidence type="ECO:0000259" key="5">
    <source>
        <dbReference type="Pfam" id="PF23034"/>
    </source>
</evidence>
<dbReference type="Proteomes" id="UP000002195">
    <property type="component" value="Unassembled WGS sequence"/>
</dbReference>
<dbReference type="dictyBase" id="DDB_G0273955"/>
<feature type="domain" description="DUF7035" evidence="5">
    <location>
        <begin position="672"/>
        <end position="801"/>
    </location>
</feature>
<accession>Q556M2</accession>
<feature type="domain" description="DUF7034" evidence="4">
    <location>
        <begin position="812"/>
        <end position="927"/>
    </location>
</feature>
<evidence type="ECO:0000313" key="8">
    <source>
        <dbReference type="EMBL" id="EAL71088.1"/>
    </source>
</evidence>
<dbReference type="RefSeq" id="XP_644336.1">
    <property type="nucleotide sequence ID" value="XM_639244.1"/>
</dbReference>
<dbReference type="PANTHER" id="PTHR31378">
    <property type="entry name" value="EGF-LIKE DOMAIN-CONTAINING PROTEIN-RELATED-RELATED"/>
    <property type="match status" value="1"/>
</dbReference>
<name>Q556M2_DICDI</name>
<dbReference type="GeneID" id="8619224"/>
<evidence type="ECO:0000259" key="6">
    <source>
        <dbReference type="Pfam" id="PF25820"/>
    </source>
</evidence>
<feature type="transmembrane region" description="Helical" evidence="2">
    <location>
        <begin position="1365"/>
        <end position="1388"/>
    </location>
</feature>
<dbReference type="EMBL" id="AAFI02000011">
    <property type="protein sequence ID" value="EAL70411.1"/>
    <property type="molecule type" value="Genomic_DNA"/>
</dbReference>
<dbReference type="EMBL" id="AAFI02000009">
    <property type="protein sequence ID" value="EAL71088.1"/>
    <property type="molecule type" value="Genomic_DNA"/>
</dbReference>
<protein>
    <submittedName>
        <fullName evidence="7">EGF-like domain-containing protein</fullName>
    </submittedName>
</protein>
<dbReference type="PaxDb" id="44689-DDB0238707"/>
<dbReference type="VEuPathDB" id="AmoebaDB:DDB_G0273955"/>
<feature type="domain" description="ComC supersandwich" evidence="3">
    <location>
        <begin position="1119"/>
        <end position="1338"/>
    </location>
</feature>
<dbReference type="Pfam" id="PF25820">
    <property type="entry name" value="DUF7949"/>
    <property type="match status" value="1"/>
</dbReference>
<proteinExistence type="predicted"/>
<dbReference type="FunCoup" id="Q556M2">
    <property type="interactions" value="744"/>
</dbReference>
<evidence type="ECO:0000259" key="4">
    <source>
        <dbReference type="Pfam" id="PF23033"/>
    </source>
</evidence>
<feature type="domain" description="DUF7949" evidence="6">
    <location>
        <begin position="1065"/>
        <end position="1099"/>
    </location>
</feature>
<dbReference type="Pfam" id="PF23033">
    <property type="entry name" value="DUF7034"/>
    <property type="match status" value="1"/>
</dbReference>
<evidence type="ECO:0000313" key="7">
    <source>
        <dbReference type="EMBL" id="EAL70411.1"/>
    </source>
</evidence>
<dbReference type="PANTHER" id="PTHR31378:SF29">
    <property type="entry name" value="EGF-LIKE DOMAIN-CONTAINING PROTEIN-RELATED"/>
    <property type="match status" value="1"/>
</dbReference>
<keyword evidence="2" id="KW-0472">Membrane</keyword>
<feature type="region of interest" description="Disordered" evidence="1">
    <location>
        <begin position="1026"/>
        <end position="1054"/>
    </location>
</feature>
<organism evidence="7 9">
    <name type="scientific">Dictyostelium discoideum</name>
    <name type="common">Social amoeba</name>
    <dbReference type="NCBI Taxonomy" id="44689"/>
    <lineage>
        <taxon>Eukaryota</taxon>
        <taxon>Amoebozoa</taxon>
        <taxon>Evosea</taxon>
        <taxon>Eumycetozoa</taxon>
        <taxon>Dictyostelia</taxon>
        <taxon>Dictyosteliales</taxon>
        <taxon>Dictyosteliaceae</taxon>
        <taxon>Dictyostelium</taxon>
    </lineage>
</organism>
<keyword evidence="2" id="KW-0812">Transmembrane</keyword>
<reference evidence="7 9" key="2">
    <citation type="journal article" date="2005" name="Nature">
        <title>The genome of the social amoeba Dictyostelium discoideum.</title>
        <authorList>
            <consortium name="The Dictyostelium discoideum Sequencing Consortium"/>
            <person name="Eichinger L."/>
            <person name="Pachebat J.A."/>
            <person name="Glockner G."/>
            <person name="Rajandream M.A."/>
            <person name="Sucgang R."/>
            <person name="Berriman M."/>
            <person name="Song J."/>
            <person name="Olsen R."/>
            <person name="Szafranski K."/>
            <person name="Xu Q."/>
            <person name="Tunggal B."/>
            <person name="Kummerfeld S."/>
            <person name="Madera M."/>
            <person name="Konfortov B.A."/>
            <person name="Rivero F."/>
            <person name="Bankier A.T."/>
            <person name="Lehmann R."/>
            <person name="Hamlin N."/>
            <person name="Davies R."/>
            <person name="Gaudet P."/>
            <person name="Fey P."/>
            <person name="Pilcher K."/>
            <person name="Chen G."/>
            <person name="Saunders D."/>
            <person name="Sodergren E."/>
            <person name="Davis P."/>
            <person name="Kerhornou A."/>
            <person name="Nie X."/>
            <person name="Hall N."/>
            <person name="Anjard C."/>
            <person name="Hemphill L."/>
            <person name="Bason N."/>
            <person name="Farbrother P."/>
            <person name="Desany B."/>
            <person name="Just E."/>
            <person name="Morio T."/>
            <person name="Rost R."/>
            <person name="Churcher C."/>
            <person name="Cooper J."/>
            <person name="Haydock S."/>
            <person name="van Driessche N."/>
            <person name="Cronin A."/>
            <person name="Goodhead I."/>
            <person name="Muzny D."/>
            <person name="Mourier T."/>
            <person name="Pain A."/>
            <person name="Lu M."/>
            <person name="Harper D."/>
            <person name="Lindsay R."/>
            <person name="Hauser H."/>
            <person name="James K."/>
            <person name="Quiles M."/>
            <person name="Madan Babu M."/>
            <person name="Saito T."/>
            <person name="Buchrieser C."/>
            <person name="Wardroper A."/>
            <person name="Felder M."/>
            <person name="Thangavelu M."/>
            <person name="Johnson D."/>
            <person name="Knights A."/>
            <person name="Loulseged H."/>
            <person name="Mungall K."/>
            <person name="Oliver K."/>
            <person name="Price C."/>
            <person name="Quail M.A."/>
            <person name="Urushihara H."/>
            <person name="Hernandez J."/>
            <person name="Rabbinowitsch E."/>
            <person name="Steffen D."/>
            <person name="Sanders M."/>
            <person name="Ma J."/>
            <person name="Kohara Y."/>
            <person name="Sharp S."/>
            <person name="Simmonds M."/>
            <person name="Spiegler S."/>
            <person name="Tivey A."/>
            <person name="Sugano S."/>
            <person name="White B."/>
            <person name="Walker D."/>
            <person name="Woodward J."/>
            <person name="Winckler T."/>
            <person name="Tanaka Y."/>
            <person name="Shaulsky G."/>
            <person name="Schleicher M."/>
            <person name="Weinstock G."/>
            <person name="Rosenthal A."/>
            <person name="Cox E.C."/>
            <person name="Chisholm R.L."/>
            <person name="Gibbs R."/>
            <person name="Loomis W.F."/>
            <person name="Platzer M."/>
            <person name="Kay R.R."/>
            <person name="Williams J."/>
            <person name="Dear P.H."/>
            <person name="Noegel A.A."/>
            <person name="Barrell B."/>
            <person name="Kuspa A."/>
        </authorList>
    </citation>
    <scope>NUCLEOTIDE SEQUENCE [LARGE SCALE GENOMIC DNA]</scope>
    <source>
        <strain evidence="7 9">AX4</strain>
    </source>
</reference>
<dbReference type="HOGENOM" id="CLU_004923_0_0_1"/>
<dbReference type="KEGG" id="ddi:DDB_G0272901"/>
<evidence type="ECO:0000313" key="9">
    <source>
        <dbReference type="Proteomes" id="UP000002195"/>
    </source>
</evidence>
<feature type="compositionally biased region" description="Low complexity" evidence="1">
    <location>
        <begin position="1027"/>
        <end position="1048"/>
    </location>
</feature>
<gene>
    <name evidence="8" type="ORF">DDB_G0272901</name>
    <name evidence="7" type="ORF">DDB_G0273955</name>
</gene>
<dbReference type="dictyBase" id="DDB_G0272901"/>
<dbReference type="InterPro" id="IPR055462">
    <property type="entry name" value="DUF7034"/>
</dbReference>
<sequence length="1408" mass="159217">MKLFEKIQVLILIFVSNYYFIKFSNCQIINIYDLSNNNSYIKHPQSTNSYACKFEVYLLFNVSQQDIGNDHLELFYNDPIVTLLDVLVSNSSILSLMSLQGDPGYIGVQVFSRFSLNHSINNSISLNFICQAIDYTKLDYKLMVNNRFKRSTSNYGGYLQFTSEYPLGQLEYSSNTSGVLSNTIENTANLAGGSLMYNFRDNLSVSVNFVGIYNNSIYIEYPSLYYTNIDVNSNNSIVTMYPNQVTQYNEFGFGCPPLFTITINRTTDEYQPYFYVSLINGLGTGNIQIYPLYEINKMATYIGMFDGAVTPSYYTLFSQSDNSLTEIYKVENLTVTKLKKQSFSTVVIATYLHGNNETLYNSSMYTISFNSGILKQVDFFPTVYRFQSSSSVILNWPFGFESGQNFNFNFKSSHLQNLFSINSISSFTTDKNISTTVQSDIKITPQEPFNVQLLNFELFYLFNDNYLLRFKIKKSSFDYFIALKGFSNILRYESIVEEDNEVVVFETVFDFFKNYGLGNFYIFDSLNRMKSYLVNNYYSTDPLAKYSEPSENLNNFLIENVSFKYNYIDVTNKSATNVIYFNYNGTIDPNRLPYFYLTDTVSYSDISNIQYDSIRYAIWNSTLLKYQVEFTIPANIQPGSVPYLIILNYRSKLSSEFLPLSAQLFVTSENYDGYGPIFSNIEKVNSTNEFGWKFTIDDPINGFDYADIIVRGEMDSSTYKFHLTTQNLTRGDKFNGDYQINITISSRCASQNYIITQVKLYDTQGNACRFSVSESFSGGIRNPFINYLSDSKINKLYKKCSGENDGIDSSPPILNWFNAVKKVGTNNDDQIISFDFQAADNESGLKDKQYPIVYIQTIDLQVIQGVAQIQNKTKTTVNYTCEIELPTGFGYKSDIIFSVYGFINNGGYYSGFSSDALNNLSFKYSMTQIGILRKIEIIRVSQITSSGGKLWIVGRGLNLSIRINIKYNRDSNFTQISIPTTVYSSAILIEDIKPTDEPFIIQAFDQSNNKKSKIFNVLPLTFKLSSDDSTSIDSSSSSSSSSSLTPTPTLLPPLSPIPTNKPQTCLGEPVCGGSKQGICSSSGCICYPPWIGNDCNSQVIIIPQPSTNTSQPSTELPIIDNNNQTSNSTNYLFKSLISIVSLRELDFNSNQVNLYTFDKWIYTPINNIKSQYFTSIQSGDPKSTNPLTTNITVTLEWFNQTKIIQFANSNITMNPSSIKYTIEITEYKFLNQLNSLQLVMSALFESSNSKDTCSLKEFGDTSDGDNSNFFKIQIDDHSLYGRFIKRAIIDSKVSSIENQLLDSKMNSIQTSSISQSFIGITIPNYKQSIIIDPDFSVLVDSKPVSNNDNNSICTSNKSKLTSAQLAGIIIGSVAFAAVVIVSIVYLVVKNRKSDLFLRNVQSKLQKMN</sequence>
<keyword evidence="2" id="KW-1133">Transmembrane helix</keyword>
<dbReference type="InterPro" id="IPR054484">
    <property type="entry name" value="ComC_SSD"/>
</dbReference>
<dbReference type="RefSeq" id="XP_645078.1">
    <property type="nucleotide sequence ID" value="XM_639986.1"/>
</dbReference>
<keyword evidence="9" id="KW-1185">Reference proteome</keyword>
<evidence type="ECO:0000256" key="1">
    <source>
        <dbReference type="SAM" id="MobiDB-lite"/>
    </source>
</evidence>
<dbReference type="KEGG" id="ddi:DDB_G0273955"/>